<evidence type="ECO:0000256" key="1">
    <source>
        <dbReference type="ARBA" id="ARBA00004651"/>
    </source>
</evidence>
<reference evidence="9 10" key="1">
    <citation type="submission" date="2016-01" db="EMBL/GenBank/DDBJ databases">
        <title>Draft Genome Sequences of Seven Thermophilic Sporeformers Isolated from Foods.</title>
        <authorList>
            <person name="Berendsen E.M."/>
            <person name="Wells-Bennik M.H."/>
            <person name="Krawcyk A.O."/>
            <person name="De Jong A."/>
            <person name="Holsappel S."/>
            <person name="Eijlander R.T."/>
            <person name="Kuipers O.P."/>
        </authorList>
    </citation>
    <scope>NUCLEOTIDE SEQUENCE [LARGE SCALE GENOMIC DNA]</scope>
    <source>
        <strain evidence="9 10">B4110</strain>
    </source>
</reference>
<keyword evidence="6 8" id="KW-1133">Transmembrane helix</keyword>
<feature type="transmembrane region" description="Helical" evidence="8">
    <location>
        <begin position="48"/>
        <end position="65"/>
    </location>
</feature>
<evidence type="ECO:0000313" key="9">
    <source>
        <dbReference type="EMBL" id="KYD29212.1"/>
    </source>
</evidence>
<keyword evidence="4" id="KW-1003">Cell membrane</keyword>
<evidence type="ECO:0000256" key="2">
    <source>
        <dbReference type="ARBA" id="ARBA00006228"/>
    </source>
</evidence>
<keyword evidence="3" id="KW-0813">Transport</keyword>
<name>A0A150MY05_9BACL</name>
<comment type="similarity">
    <text evidence="2">Belongs to the CPA3 antiporters (TC 2.A.63) subunit E family.</text>
</comment>
<dbReference type="PATRIC" id="fig|153151.4.peg.3818"/>
<evidence type="ECO:0000256" key="7">
    <source>
        <dbReference type="ARBA" id="ARBA00023136"/>
    </source>
</evidence>
<evidence type="ECO:0000256" key="3">
    <source>
        <dbReference type="ARBA" id="ARBA00022449"/>
    </source>
</evidence>
<evidence type="ECO:0000313" key="10">
    <source>
        <dbReference type="Proteomes" id="UP000075324"/>
    </source>
</evidence>
<dbReference type="Pfam" id="PF01899">
    <property type="entry name" value="MNHE"/>
    <property type="match status" value="1"/>
</dbReference>
<protein>
    <recommendedName>
        <fullName evidence="11">Na+/H+ antiporter subunit E</fullName>
    </recommendedName>
</protein>
<dbReference type="Proteomes" id="UP000075324">
    <property type="component" value="Unassembled WGS sequence"/>
</dbReference>
<dbReference type="GO" id="GO:0008324">
    <property type="term" value="F:monoatomic cation transmembrane transporter activity"/>
    <property type="evidence" value="ECO:0007669"/>
    <property type="project" value="InterPro"/>
</dbReference>
<gene>
    <name evidence="9" type="ORF">B4110_3038</name>
</gene>
<dbReference type="AlphaFoldDB" id="A0A150MY05"/>
<dbReference type="PIRSF" id="PIRSF019239">
    <property type="entry name" value="MrpE"/>
    <property type="match status" value="1"/>
</dbReference>
<sequence length="158" mass="17946">MALQILLNVLLAFVWMFLSVSFNASTFIVGYILGLLIIFMLRRYFHSRFYVIPFLVICKLILIFLKELLLSNIAVLKVILAPSMNIQPCIFALPLEVKKDWEITVLSNLITLTPGTLVVDVSEDGNTLYVHALDAPNVEETIKQIKESFEKTILEVSK</sequence>
<keyword evidence="3" id="KW-0050">Antiport</keyword>
<dbReference type="InterPro" id="IPR002758">
    <property type="entry name" value="Cation_antiport_E"/>
</dbReference>
<evidence type="ECO:0008006" key="11">
    <source>
        <dbReference type="Google" id="ProtNLM"/>
    </source>
</evidence>
<dbReference type="GO" id="GO:0005886">
    <property type="term" value="C:plasma membrane"/>
    <property type="evidence" value="ECO:0007669"/>
    <property type="project" value="UniProtKB-SubCell"/>
</dbReference>
<proteinExistence type="inferred from homology"/>
<dbReference type="RefSeq" id="WP_062678374.1">
    <property type="nucleotide sequence ID" value="NZ_LQYW01000066.1"/>
</dbReference>
<keyword evidence="7 8" id="KW-0472">Membrane</keyword>
<accession>A0A150MY05</accession>
<feature type="transmembrane region" description="Helical" evidence="8">
    <location>
        <begin position="12"/>
        <end position="41"/>
    </location>
</feature>
<organism evidence="9 10">
    <name type="scientific">Parageobacillus toebii</name>
    <dbReference type="NCBI Taxonomy" id="153151"/>
    <lineage>
        <taxon>Bacteria</taxon>
        <taxon>Bacillati</taxon>
        <taxon>Bacillota</taxon>
        <taxon>Bacilli</taxon>
        <taxon>Bacillales</taxon>
        <taxon>Anoxybacillaceae</taxon>
        <taxon>Parageobacillus</taxon>
    </lineage>
</organism>
<comment type="subcellular location">
    <subcellularLocation>
        <location evidence="1">Cell membrane</location>
        <topology evidence="1">Multi-pass membrane protein</topology>
    </subcellularLocation>
</comment>
<evidence type="ECO:0000256" key="4">
    <source>
        <dbReference type="ARBA" id="ARBA00022475"/>
    </source>
</evidence>
<dbReference type="PANTHER" id="PTHR34584:SF1">
    <property type="entry name" value="NA(+)_H(+) ANTIPORTER SUBUNIT E1"/>
    <property type="match status" value="1"/>
</dbReference>
<evidence type="ECO:0000256" key="8">
    <source>
        <dbReference type="SAM" id="Phobius"/>
    </source>
</evidence>
<dbReference type="GO" id="GO:0015297">
    <property type="term" value="F:antiporter activity"/>
    <property type="evidence" value="ECO:0007669"/>
    <property type="project" value="UniProtKB-KW"/>
</dbReference>
<dbReference type="NCBIfam" id="NF009292">
    <property type="entry name" value="PRK12651.1-3"/>
    <property type="match status" value="1"/>
</dbReference>
<dbReference type="PANTHER" id="PTHR34584">
    <property type="entry name" value="NA(+)/H(+) ANTIPORTER SUBUNIT E1"/>
    <property type="match status" value="1"/>
</dbReference>
<comment type="caution">
    <text evidence="9">The sequence shown here is derived from an EMBL/GenBank/DDBJ whole genome shotgun (WGS) entry which is preliminary data.</text>
</comment>
<evidence type="ECO:0000256" key="5">
    <source>
        <dbReference type="ARBA" id="ARBA00022692"/>
    </source>
</evidence>
<dbReference type="EMBL" id="LQYW01000066">
    <property type="protein sequence ID" value="KYD29212.1"/>
    <property type="molecule type" value="Genomic_DNA"/>
</dbReference>
<keyword evidence="5 8" id="KW-0812">Transmembrane</keyword>
<evidence type="ECO:0000256" key="6">
    <source>
        <dbReference type="ARBA" id="ARBA00022989"/>
    </source>
</evidence>